<name>A0ABT8G2Q4_9MICO</name>
<feature type="domain" description="HTH tetR-type" evidence="5">
    <location>
        <begin position="15"/>
        <end position="75"/>
    </location>
</feature>
<gene>
    <name evidence="6" type="ORF">QQX04_09825</name>
</gene>
<dbReference type="Gene3D" id="1.10.357.10">
    <property type="entry name" value="Tetracycline Repressor, domain 2"/>
    <property type="match status" value="1"/>
</dbReference>
<sequence length="215" mass="23556">MTEERPIGAREAARRRVRAALAGAARSLVVENGYDETTIEMIAERAGVSRRTFFRHFETKDAVLLHYYDDLGEQIADAILGMPDDIPSLAAVTESFRVVERFLSEGDERASQSQLAQIVAESPRLHAARNYRRRHNVELAVRALITREHRAGREMSQVAASAIAGAAFSCLYAAEKVFLTDPSTDAVTLFEEGANALADAMGAMQAYQAREAAVA</sequence>
<dbReference type="Gene3D" id="1.10.10.60">
    <property type="entry name" value="Homeodomain-like"/>
    <property type="match status" value="1"/>
</dbReference>
<dbReference type="InterPro" id="IPR009057">
    <property type="entry name" value="Homeodomain-like_sf"/>
</dbReference>
<feature type="DNA-binding region" description="H-T-H motif" evidence="4">
    <location>
        <begin position="38"/>
        <end position="57"/>
    </location>
</feature>
<evidence type="ECO:0000256" key="3">
    <source>
        <dbReference type="ARBA" id="ARBA00023163"/>
    </source>
</evidence>
<dbReference type="PANTHER" id="PTHR30055">
    <property type="entry name" value="HTH-TYPE TRANSCRIPTIONAL REGULATOR RUTR"/>
    <property type="match status" value="1"/>
</dbReference>
<reference evidence="6" key="1">
    <citation type="submission" date="2023-06" db="EMBL/GenBank/DDBJ databases">
        <title>SYSU T00b26.</title>
        <authorList>
            <person name="Gao L."/>
            <person name="Fang B.-Z."/>
            <person name="Li W.-J."/>
        </authorList>
    </citation>
    <scope>NUCLEOTIDE SEQUENCE</scope>
    <source>
        <strain evidence="6">SYSU T00b26</strain>
    </source>
</reference>
<evidence type="ECO:0000313" key="7">
    <source>
        <dbReference type="Proteomes" id="UP001172738"/>
    </source>
</evidence>
<dbReference type="PROSITE" id="PS50977">
    <property type="entry name" value="HTH_TETR_2"/>
    <property type="match status" value="1"/>
</dbReference>
<dbReference type="InterPro" id="IPR050109">
    <property type="entry name" value="HTH-type_TetR-like_transc_reg"/>
</dbReference>
<dbReference type="PRINTS" id="PR00455">
    <property type="entry name" value="HTHTETR"/>
</dbReference>
<keyword evidence="3" id="KW-0804">Transcription</keyword>
<proteinExistence type="predicted"/>
<keyword evidence="2 4" id="KW-0238">DNA-binding</keyword>
<dbReference type="RefSeq" id="WP_301128672.1">
    <property type="nucleotide sequence ID" value="NZ_JAUHPV010000005.1"/>
</dbReference>
<evidence type="ECO:0000256" key="1">
    <source>
        <dbReference type="ARBA" id="ARBA00023015"/>
    </source>
</evidence>
<dbReference type="SUPFAM" id="SSF46689">
    <property type="entry name" value="Homeodomain-like"/>
    <property type="match status" value="1"/>
</dbReference>
<dbReference type="Proteomes" id="UP001172738">
    <property type="component" value="Unassembled WGS sequence"/>
</dbReference>
<protein>
    <submittedName>
        <fullName evidence="6">TetR family transcriptional regulator</fullName>
    </submittedName>
</protein>
<dbReference type="InterPro" id="IPR023772">
    <property type="entry name" value="DNA-bd_HTH_TetR-type_CS"/>
</dbReference>
<keyword evidence="7" id="KW-1185">Reference proteome</keyword>
<dbReference type="InterPro" id="IPR001647">
    <property type="entry name" value="HTH_TetR"/>
</dbReference>
<evidence type="ECO:0000256" key="2">
    <source>
        <dbReference type="ARBA" id="ARBA00023125"/>
    </source>
</evidence>
<evidence type="ECO:0000259" key="5">
    <source>
        <dbReference type="PROSITE" id="PS50977"/>
    </source>
</evidence>
<dbReference type="EMBL" id="JAUHPV010000005">
    <property type="protein sequence ID" value="MDN4473287.1"/>
    <property type="molecule type" value="Genomic_DNA"/>
</dbReference>
<organism evidence="6 7">
    <name type="scientific">Demequina zhanjiangensis</name>
    <dbReference type="NCBI Taxonomy" id="3051659"/>
    <lineage>
        <taxon>Bacteria</taxon>
        <taxon>Bacillati</taxon>
        <taxon>Actinomycetota</taxon>
        <taxon>Actinomycetes</taxon>
        <taxon>Micrococcales</taxon>
        <taxon>Demequinaceae</taxon>
        <taxon>Demequina</taxon>
    </lineage>
</organism>
<keyword evidence="1" id="KW-0805">Transcription regulation</keyword>
<dbReference type="Pfam" id="PF00440">
    <property type="entry name" value="TetR_N"/>
    <property type="match status" value="1"/>
</dbReference>
<comment type="caution">
    <text evidence="6">The sequence shown here is derived from an EMBL/GenBank/DDBJ whole genome shotgun (WGS) entry which is preliminary data.</text>
</comment>
<accession>A0ABT8G2Q4</accession>
<dbReference type="PROSITE" id="PS01081">
    <property type="entry name" value="HTH_TETR_1"/>
    <property type="match status" value="1"/>
</dbReference>
<evidence type="ECO:0000313" key="6">
    <source>
        <dbReference type="EMBL" id="MDN4473287.1"/>
    </source>
</evidence>
<evidence type="ECO:0000256" key="4">
    <source>
        <dbReference type="PROSITE-ProRule" id="PRU00335"/>
    </source>
</evidence>
<dbReference type="PANTHER" id="PTHR30055:SF238">
    <property type="entry name" value="MYCOFACTOCIN BIOSYNTHESIS TRANSCRIPTIONAL REGULATOR MFTR-RELATED"/>
    <property type="match status" value="1"/>
</dbReference>